<dbReference type="InterPro" id="IPR050469">
    <property type="entry name" value="Diguanylate_Cyclase"/>
</dbReference>
<feature type="transmembrane region" description="Helical" evidence="2">
    <location>
        <begin position="195"/>
        <end position="215"/>
    </location>
</feature>
<reference evidence="5" key="1">
    <citation type="journal article" date="2019" name="Int. J. Syst. Evol. Microbiol.">
        <title>The Global Catalogue of Microorganisms (GCM) 10K type strain sequencing project: providing services to taxonomists for standard genome sequencing and annotation.</title>
        <authorList>
            <consortium name="The Broad Institute Genomics Platform"/>
            <consortium name="The Broad Institute Genome Sequencing Center for Infectious Disease"/>
            <person name="Wu L."/>
            <person name="Ma J."/>
        </authorList>
    </citation>
    <scope>NUCLEOTIDE SEQUENCE [LARGE SCALE GENOMIC DNA]</scope>
    <source>
        <strain evidence="5">CCUG 55995</strain>
    </source>
</reference>
<feature type="transmembrane region" description="Helical" evidence="2">
    <location>
        <begin position="289"/>
        <end position="306"/>
    </location>
</feature>
<feature type="transmembrane region" description="Helical" evidence="2">
    <location>
        <begin position="227"/>
        <end position="244"/>
    </location>
</feature>
<dbReference type="InterPro" id="IPR011622">
    <property type="entry name" value="7TMR_DISM_rcpt_extracell_dom2"/>
</dbReference>
<evidence type="ECO:0000313" key="5">
    <source>
        <dbReference type="Proteomes" id="UP001595952"/>
    </source>
</evidence>
<keyword evidence="5" id="KW-1185">Reference proteome</keyword>
<comment type="caution">
    <text evidence="4">The sequence shown here is derived from an EMBL/GenBank/DDBJ whole genome shotgun (WGS) entry which is preliminary data.</text>
</comment>
<dbReference type="CDD" id="cd01949">
    <property type="entry name" value="GGDEF"/>
    <property type="match status" value="1"/>
</dbReference>
<feature type="transmembrane region" description="Helical" evidence="2">
    <location>
        <begin position="313"/>
        <end position="333"/>
    </location>
</feature>
<dbReference type="SMART" id="SM00267">
    <property type="entry name" value="GGDEF"/>
    <property type="match status" value="1"/>
</dbReference>
<evidence type="ECO:0000256" key="2">
    <source>
        <dbReference type="SAM" id="Phobius"/>
    </source>
</evidence>
<name>A0ABV9I8T6_9DEIO</name>
<evidence type="ECO:0000313" key="4">
    <source>
        <dbReference type="EMBL" id="MFC4638700.1"/>
    </source>
</evidence>
<feature type="transmembrane region" description="Helical" evidence="2">
    <location>
        <begin position="264"/>
        <end position="283"/>
    </location>
</feature>
<sequence length="542" mass="60260">MGLLMLALLTGVGMATRDSPGSQALEVTSALYVAGPEGFPQRAENVPTWQHLRRPARQVRLTGGTYWLVSEIRNPTAQSEWVFNPHGTLIERVEAQVYRRSGPVERLITGYHAHHPYLLHYGRDLRLAPGEHVWVVTRFSSPYFASLPDFSFEPQGSYRQQVALENLLTLGAFGALLALTLYNLFVYAGTRNRSFLYYAAYALTYCVAWALTFHVPADVFGLHDLRLHYVGFFLLPVFNTLFYLEFLQLNERLPRLARLSRVNLWLPLVLLPSCFFLLPYAHILATGVISLWLLLALICGVVSWRSGFQPARFLVLANLALLVPASLILPANVGLMPDPVANSELLTLLGGTLDGVLLAFALADQIRLLMRENATHIGELQRALHLAGTDSLTGLRNRHAFEQTYPARDDAPCVLVLMDLDGLKQVNDRQGHARGDELLRTFAQLLRTLEDHQTLAFRLGGDEFVLLAPASVEERLGAQLEALEQALRRQGFPDVGLSFGTAPASPHLTQTFEEADQQMYRHKHAKKSAQSGGQRPAGAESA</sequence>
<dbReference type="PANTHER" id="PTHR45138">
    <property type="entry name" value="REGULATORY COMPONENTS OF SENSORY TRANSDUCTION SYSTEM"/>
    <property type="match status" value="1"/>
</dbReference>
<dbReference type="Gene3D" id="3.30.70.270">
    <property type="match status" value="1"/>
</dbReference>
<gene>
    <name evidence="4" type="ORF">ACFO0D_10145</name>
</gene>
<keyword evidence="2" id="KW-0812">Transmembrane</keyword>
<feature type="domain" description="GGDEF" evidence="3">
    <location>
        <begin position="411"/>
        <end position="535"/>
    </location>
</feature>
<dbReference type="RefSeq" id="WP_380061708.1">
    <property type="nucleotide sequence ID" value="NZ_JBHSEI010000007.1"/>
</dbReference>
<dbReference type="SUPFAM" id="SSF55073">
    <property type="entry name" value="Nucleotide cyclase"/>
    <property type="match status" value="1"/>
</dbReference>
<dbReference type="PANTHER" id="PTHR45138:SF9">
    <property type="entry name" value="DIGUANYLATE CYCLASE DGCM-RELATED"/>
    <property type="match status" value="1"/>
</dbReference>
<evidence type="ECO:0000259" key="3">
    <source>
        <dbReference type="PROSITE" id="PS50887"/>
    </source>
</evidence>
<dbReference type="InterPro" id="IPR029787">
    <property type="entry name" value="Nucleotide_cyclase"/>
</dbReference>
<dbReference type="EMBL" id="JBHSEI010000007">
    <property type="protein sequence ID" value="MFC4638700.1"/>
    <property type="molecule type" value="Genomic_DNA"/>
</dbReference>
<dbReference type="InterPro" id="IPR011623">
    <property type="entry name" value="7TMR_DISM_rcpt_extracell_dom1"/>
</dbReference>
<keyword evidence="2" id="KW-1133">Transmembrane helix</keyword>
<proteinExistence type="predicted"/>
<feature type="transmembrane region" description="Helical" evidence="2">
    <location>
        <begin position="167"/>
        <end position="188"/>
    </location>
</feature>
<dbReference type="Pfam" id="PF00990">
    <property type="entry name" value="GGDEF"/>
    <property type="match status" value="1"/>
</dbReference>
<feature type="transmembrane region" description="Helical" evidence="2">
    <location>
        <begin position="345"/>
        <end position="363"/>
    </location>
</feature>
<dbReference type="Proteomes" id="UP001595952">
    <property type="component" value="Unassembled WGS sequence"/>
</dbReference>
<dbReference type="PROSITE" id="PS50887">
    <property type="entry name" value="GGDEF"/>
    <property type="match status" value="1"/>
</dbReference>
<feature type="region of interest" description="Disordered" evidence="1">
    <location>
        <begin position="520"/>
        <end position="542"/>
    </location>
</feature>
<dbReference type="Pfam" id="PF07696">
    <property type="entry name" value="7TMR-DISMED2"/>
    <property type="match status" value="1"/>
</dbReference>
<organism evidence="4 5">
    <name type="scientific">Deinococcus hohokamensis</name>
    <dbReference type="NCBI Taxonomy" id="309883"/>
    <lineage>
        <taxon>Bacteria</taxon>
        <taxon>Thermotogati</taxon>
        <taxon>Deinococcota</taxon>
        <taxon>Deinococci</taxon>
        <taxon>Deinococcales</taxon>
        <taxon>Deinococcaceae</taxon>
        <taxon>Deinococcus</taxon>
    </lineage>
</organism>
<dbReference type="NCBIfam" id="TIGR00254">
    <property type="entry name" value="GGDEF"/>
    <property type="match status" value="1"/>
</dbReference>
<dbReference type="InterPro" id="IPR000160">
    <property type="entry name" value="GGDEF_dom"/>
</dbReference>
<protein>
    <submittedName>
        <fullName evidence="4">7TM diverse intracellular signaling domain-containing protein</fullName>
    </submittedName>
</protein>
<keyword evidence="2" id="KW-0472">Membrane</keyword>
<dbReference type="InterPro" id="IPR043128">
    <property type="entry name" value="Rev_trsase/Diguanyl_cyclase"/>
</dbReference>
<evidence type="ECO:0000256" key="1">
    <source>
        <dbReference type="SAM" id="MobiDB-lite"/>
    </source>
</evidence>
<dbReference type="Pfam" id="PF07695">
    <property type="entry name" value="7TMR-DISM_7TM"/>
    <property type="match status" value="1"/>
</dbReference>
<accession>A0ABV9I8T6</accession>